<keyword evidence="8" id="KW-1185">Reference proteome</keyword>
<protein>
    <recommendedName>
        <fullName evidence="5">glycine oxidase</fullName>
        <ecNumber evidence="5">1.4.3.19</ecNumber>
    </recommendedName>
</protein>
<organism evidence="7 8">
    <name type="scientific">Aneurinibacillus soli</name>
    <dbReference type="NCBI Taxonomy" id="1500254"/>
    <lineage>
        <taxon>Bacteria</taxon>
        <taxon>Bacillati</taxon>
        <taxon>Bacillota</taxon>
        <taxon>Bacilli</taxon>
        <taxon>Bacillales</taxon>
        <taxon>Paenibacillaceae</taxon>
        <taxon>Aneurinibacillus group</taxon>
        <taxon>Aneurinibacillus</taxon>
    </lineage>
</organism>
<keyword evidence="2" id="KW-0784">Thiamine biosynthesis</keyword>
<evidence type="ECO:0000256" key="4">
    <source>
        <dbReference type="ARBA" id="ARBA00049872"/>
    </source>
</evidence>
<evidence type="ECO:0000256" key="1">
    <source>
        <dbReference type="ARBA" id="ARBA00004948"/>
    </source>
</evidence>
<feature type="domain" description="FAD dependent oxidoreductase" evidence="6">
    <location>
        <begin position="5"/>
        <end position="349"/>
    </location>
</feature>
<comment type="catalytic activity">
    <reaction evidence="4">
        <text>glycine + O2 + H2O = glyoxylate + H2O2 + NH4(+)</text>
        <dbReference type="Rhea" id="RHEA:11532"/>
        <dbReference type="ChEBI" id="CHEBI:15377"/>
        <dbReference type="ChEBI" id="CHEBI:15379"/>
        <dbReference type="ChEBI" id="CHEBI:16240"/>
        <dbReference type="ChEBI" id="CHEBI:28938"/>
        <dbReference type="ChEBI" id="CHEBI:36655"/>
        <dbReference type="ChEBI" id="CHEBI:57305"/>
        <dbReference type="EC" id="1.4.3.19"/>
    </reaction>
</comment>
<dbReference type="GO" id="GO:0009229">
    <property type="term" value="P:thiamine diphosphate biosynthetic process"/>
    <property type="evidence" value="ECO:0007669"/>
    <property type="project" value="UniProtKB-UniPathway"/>
</dbReference>
<dbReference type="InterPro" id="IPR012727">
    <property type="entry name" value="Gly_oxidase_ThiO"/>
</dbReference>
<dbReference type="SUPFAM" id="SSF54373">
    <property type="entry name" value="FAD-linked reductases, C-terminal domain"/>
    <property type="match status" value="1"/>
</dbReference>
<dbReference type="GO" id="GO:0009228">
    <property type="term" value="P:thiamine biosynthetic process"/>
    <property type="evidence" value="ECO:0007669"/>
    <property type="project" value="UniProtKB-KW"/>
</dbReference>
<dbReference type="GO" id="GO:0043799">
    <property type="term" value="F:glycine oxidase activity"/>
    <property type="evidence" value="ECO:0007669"/>
    <property type="project" value="UniProtKB-EC"/>
</dbReference>
<evidence type="ECO:0000256" key="3">
    <source>
        <dbReference type="ARBA" id="ARBA00023002"/>
    </source>
</evidence>
<keyword evidence="3 7" id="KW-0560">Oxidoreductase</keyword>
<dbReference type="GO" id="GO:0005737">
    <property type="term" value="C:cytoplasm"/>
    <property type="evidence" value="ECO:0007669"/>
    <property type="project" value="TreeGrafter"/>
</dbReference>
<evidence type="ECO:0000313" key="8">
    <source>
        <dbReference type="Proteomes" id="UP000217696"/>
    </source>
</evidence>
<dbReference type="InterPro" id="IPR006076">
    <property type="entry name" value="FAD-dep_OxRdtase"/>
</dbReference>
<dbReference type="Gene3D" id="3.50.50.60">
    <property type="entry name" value="FAD/NAD(P)-binding domain"/>
    <property type="match status" value="1"/>
</dbReference>
<dbReference type="PANTHER" id="PTHR13847:SF289">
    <property type="entry name" value="GLYCINE OXIDASE"/>
    <property type="match status" value="1"/>
</dbReference>
<dbReference type="UniPathway" id="UPA00060"/>
<dbReference type="GO" id="GO:0050660">
    <property type="term" value="F:flavin adenine dinucleotide binding"/>
    <property type="evidence" value="ECO:0007669"/>
    <property type="project" value="InterPro"/>
</dbReference>
<proteinExistence type="predicted"/>
<dbReference type="Gene3D" id="3.30.9.10">
    <property type="entry name" value="D-Amino Acid Oxidase, subunit A, domain 2"/>
    <property type="match status" value="1"/>
</dbReference>
<dbReference type="RefSeq" id="WP_157738046.1">
    <property type="nucleotide sequence ID" value="NZ_AP017312.1"/>
</dbReference>
<dbReference type="Pfam" id="PF01266">
    <property type="entry name" value="DAO"/>
    <property type="match status" value="1"/>
</dbReference>
<dbReference type="EMBL" id="AP017312">
    <property type="protein sequence ID" value="BAU29407.1"/>
    <property type="molecule type" value="Genomic_DNA"/>
</dbReference>
<dbReference type="Proteomes" id="UP000217696">
    <property type="component" value="Chromosome"/>
</dbReference>
<dbReference type="InterPro" id="IPR036188">
    <property type="entry name" value="FAD/NAD-bd_sf"/>
</dbReference>
<gene>
    <name evidence="7" type="primary">thiO</name>
    <name evidence="7" type="ORF">CB4_03607</name>
</gene>
<evidence type="ECO:0000313" key="7">
    <source>
        <dbReference type="EMBL" id="BAU29407.1"/>
    </source>
</evidence>
<evidence type="ECO:0000259" key="6">
    <source>
        <dbReference type="Pfam" id="PF01266"/>
    </source>
</evidence>
<comment type="pathway">
    <text evidence="1">Cofactor biosynthesis; thiamine diphosphate biosynthesis.</text>
</comment>
<sequence length="374" mass="39725">MTTYDAVIIGGGVIGAAIAYYAAKRGQKVVLLEKDSLAAHSSRAAGGMLGAQVEFPEPGPLVELSLYSRTMFRELAVELQQASGIDIGFNEAGMLRTAWTDEEKQTLLKQATWQRAAGLKADWLETSDVRVLEPAVSSEIKGALSLPDDTQVSAPHLSRAFAVAAARLGAVLVERCAATNFRMKGFRIEAVQTNQGEFSGEQYIIAGGAWSGELTKLLGAPLSVFPLKGEAFSVLAVPQPITHTVYSHGCYIVPKEGNRLLVGASVQDCGFDDRLSIGGLHQLMAKAVRLLPDIAAYPLEQTWASLRPQTADGLPYLGRMASVSNAIVASGHFRNGILLSPATGEIVSRLLTGEAPGLDLSAFAPDRHQSIPAS</sequence>
<reference evidence="7 8" key="1">
    <citation type="submission" date="2015-12" db="EMBL/GenBank/DDBJ databases">
        <title>Genome sequence of Aneurinibacillus soli.</title>
        <authorList>
            <person name="Lee J.S."/>
            <person name="Lee K.C."/>
            <person name="Kim K.K."/>
            <person name="Lee B.W."/>
        </authorList>
    </citation>
    <scope>NUCLEOTIDE SEQUENCE [LARGE SCALE GENOMIC DNA]</scope>
    <source>
        <strain evidence="7 8">CB4</strain>
    </source>
</reference>
<name>A0A0U5B7Q3_9BACL</name>
<dbReference type="SUPFAM" id="SSF51905">
    <property type="entry name" value="FAD/NAD(P)-binding domain"/>
    <property type="match status" value="1"/>
</dbReference>
<dbReference type="PANTHER" id="PTHR13847">
    <property type="entry name" value="SARCOSINE DEHYDROGENASE-RELATED"/>
    <property type="match status" value="1"/>
</dbReference>
<evidence type="ECO:0000256" key="5">
    <source>
        <dbReference type="ARBA" id="ARBA00050018"/>
    </source>
</evidence>
<dbReference type="EC" id="1.4.3.19" evidence="5"/>
<accession>A0A0U5B7Q3</accession>
<dbReference type="NCBIfam" id="TIGR02352">
    <property type="entry name" value="thiamin_ThiO"/>
    <property type="match status" value="1"/>
</dbReference>
<dbReference type="KEGG" id="asoc:CB4_03607"/>
<dbReference type="AlphaFoldDB" id="A0A0U5B7Q3"/>
<evidence type="ECO:0000256" key="2">
    <source>
        <dbReference type="ARBA" id="ARBA00022977"/>
    </source>
</evidence>